<sequence length="101" mass="12059">MFEIILFLIFFSIFIIIALECTYNLIYNDKISKGSRFYLVIGLFISNYILLIITDFNLDRAGEVFQNRIVGTLEKDDIFFKTTLLLLALFIFYNFRFRKEN</sequence>
<name>A0A448NTX7_9FLAO</name>
<keyword evidence="1" id="KW-0812">Transmembrane</keyword>
<evidence type="ECO:0000313" key="4">
    <source>
        <dbReference type="Proteomes" id="UP000028349"/>
    </source>
</evidence>
<keyword evidence="4" id="KW-1185">Reference proteome</keyword>
<dbReference type="KEGG" id="cant:NCTC13489_02494"/>
<organism evidence="3 5">
    <name type="scientific">Kaistella antarctica</name>
    <dbReference type="NCBI Taxonomy" id="266748"/>
    <lineage>
        <taxon>Bacteria</taxon>
        <taxon>Pseudomonadati</taxon>
        <taxon>Bacteroidota</taxon>
        <taxon>Flavobacteriia</taxon>
        <taxon>Flavobacteriales</taxon>
        <taxon>Weeksellaceae</taxon>
        <taxon>Chryseobacterium group</taxon>
        <taxon>Kaistella</taxon>
    </lineage>
</organism>
<reference evidence="3 5" key="2">
    <citation type="submission" date="2018-12" db="EMBL/GenBank/DDBJ databases">
        <authorList>
            <consortium name="Pathogen Informatics"/>
        </authorList>
    </citation>
    <scope>NUCLEOTIDE SEQUENCE [LARGE SCALE GENOMIC DNA]</scope>
    <source>
        <strain evidence="3 5">NCTC13489</strain>
    </source>
</reference>
<evidence type="ECO:0000313" key="3">
    <source>
        <dbReference type="EMBL" id="VEI01029.1"/>
    </source>
</evidence>
<feature type="transmembrane region" description="Helical" evidence="1">
    <location>
        <begin position="6"/>
        <end position="26"/>
    </location>
</feature>
<protein>
    <submittedName>
        <fullName evidence="3">Uncharacterized protein</fullName>
    </submittedName>
</protein>
<dbReference type="EMBL" id="LR134441">
    <property type="protein sequence ID" value="VEI01029.1"/>
    <property type="molecule type" value="Genomic_DNA"/>
</dbReference>
<dbReference type="AlphaFoldDB" id="A0A448NTX7"/>
<dbReference type="STRING" id="266748.HY04_07430"/>
<dbReference type="Proteomes" id="UP000028349">
    <property type="component" value="Unassembled WGS sequence"/>
</dbReference>
<dbReference type="EMBL" id="JPEP01000002">
    <property type="protein sequence ID" value="KEY18341.1"/>
    <property type="molecule type" value="Genomic_DNA"/>
</dbReference>
<evidence type="ECO:0000313" key="2">
    <source>
        <dbReference type="EMBL" id="KEY18341.1"/>
    </source>
</evidence>
<keyword evidence="1" id="KW-1133">Transmembrane helix</keyword>
<reference evidence="2 4" key="1">
    <citation type="submission" date="2014-07" db="EMBL/GenBank/DDBJ databases">
        <authorList>
            <person name="Pisani N.G."/>
            <person name="Newman J.D."/>
        </authorList>
    </citation>
    <scope>NUCLEOTIDE SEQUENCE [LARGE SCALE GENOMIC DNA]</scope>
    <source>
        <strain evidence="2 4">LMG 24720</strain>
    </source>
</reference>
<feature type="transmembrane region" description="Helical" evidence="1">
    <location>
        <begin position="38"/>
        <end position="58"/>
    </location>
</feature>
<evidence type="ECO:0000313" key="5">
    <source>
        <dbReference type="Proteomes" id="UP000270036"/>
    </source>
</evidence>
<keyword evidence="1" id="KW-0472">Membrane</keyword>
<evidence type="ECO:0000256" key="1">
    <source>
        <dbReference type="SAM" id="Phobius"/>
    </source>
</evidence>
<gene>
    <name evidence="2" type="ORF">HY04_07430</name>
    <name evidence="3" type="ORF">NCTC13489_02494</name>
</gene>
<accession>A0A448NTX7</accession>
<proteinExistence type="predicted"/>
<feature type="transmembrane region" description="Helical" evidence="1">
    <location>
        <begin position="78"/>
        <end position="95"/>
    </location>
</feature>
<dbReference type="Proteomes" id="UP000270036">
    <property type="component" value="Chromosome"/>
</dbReference>